<evidence type="ECO:0000313" key="1">
    <source>
        <dbReference type="EMBL" id="KKM69545.1"/>
    </source>
</evidence>
<feature type="non-terminal residue" evidence="1">
    <location>
        <position position="45"/>
    </location>
</feature>
<organism evidence="1">
    <name type="scientific">marine sediment metagenome</name>
    <dbReference type="NCBI Taxonomy" id="412755"/>
    <lineage>
        <taxon>unclassified sequences</taxon>
        <taxon>metagenomes</taxon>
        <taxon>ecological metagenomes</taxon>
    </lineage>
</organism>
<proteinExistence type="predicted"/>
<accession>A0A0F9LYS4</accession>
<gene>
    <name evidence="1" type="ORF">LCGC14_1449680</name>
</gene>
<name>A0A0F9LYS4_9ZZZZ</name>
<dbReference type="EMBL" id="LAZR01009969">
    <property type="protein sequence ID" value="KKM69545.1"/>
    <property type="molecule type" value="Genomic_DNA"/>
</dbReference>
<comment type="caution">
    <text evidence="1">The sequence shown here is derived from an EMBL/GenBank/DDBJ whole genome shotgun (WGS) entry which is preliminary data.</text>
</comment>
<dbReference type="AlphaFoldDB" id="A0A0F9LYS4"/>
<protein>
    <submittedName>
        <fullName evidence="1">Uncharacterized protein</fullName>
    </submittedName>
</protein>
<reference evidence="1" key="1">
    <citation type="journal article" date="2015" name="Nature">
        <title>Complex archaea that bridge the gap between prokaryotes and eukaryotes.</title>
        <authorList>
            <person name="Spang A."/>
            <person name="Saw J.H."/>
            <person name="Jorgensen S.L."/>
            <person name="Zaremba-Niedzwiedzka K."/>
            <person name="Martijn J."/>
            <person name="Lind A.E."/>
            <person name="van Eijk R."/>
            <person name="Schleper C."/>
            <person name="Guy L."/>
            <person name="Ettema T.J."/>
        </authorList>
    </citation>
    <scope>NUCLEOTIDE SEQUENCE</scope>
</reference>
<sequence>MVDATKDCWEPGGYVYQHYGKRYVTTITDGNVNIGCLETVQKPAD</sequence>